<dbReference type="EMBL" id="CALNXJ010000017">
    <property type="protein sequence ID" value="CAH3119373.1"/>
    <property type="molecule type" value="Genomic_DNA"/>
</dbReference>
<proteinExistence type="predicted"/>
<dbReference type="AlphaFoldDB" id="A0AAU9WMW3"/>
<evidence type="ECO:0000313" key="2">
    <source>
        <dbReference type="EMBL" id="CAH3119373.1"/>
    </source>
</evidence>
<organism evidence="2 3">
    <name type="scientific">Pocillopora meandrina</name>
    <dbReference type="NCBI Taxonomy" id="46732"/>
    <lineage>
        <taxon>Eukaryota</taxon>
        <taxon>Metazoa</taxon>
        <taxon>Cnidaria</taxon>
        <taxon>Anthozoa</taxon>
        <taxon>Hexacorallia</taxon>
        <taxon>Scleractinia</taxon>
        <taxon>Astrocoeniina</taxon>
        <taxon>Pocilloporidae</taxon>
        <taxon>Pocillopora</taxon>
    </lineage>
</organism>
<sequence length="330" mass="37748">MAPTKETYIYLCNCDNLCDLNEVEELLKAVEKKLVVKTSFKIVKGYFSGGQISDMVNETIPNLKMDYAVFVVHAGECCLSFSEDSGHGKIYEALKKRTGSDEKVLIVIGRDDNYRDDDEENRSMLSRRARNTALSRQLRPQFIDGRKSFIFSWNRKHRAIHEEALMHYFDSTKKGQKFTSQLVAESVRIEPRPEENWVTSPVATQSQSLEISQQGPSDTENSLDEQQTEEKIEEENEPCVLPVSDSHFSTDHEQSGFLLLETRMRYGKISFESKDVVTRVESWQPSEEDAKDLEQKWKSTPFAKLKVFGNKGGEIHNVVVTPKKAWCSIS</sequence>
<keyword evidence="3" id="KW-1185">Reference proteome</keyword>
<evidence type="ECO:0000313" key="3">
    <source>
        <dbReference type="Proteomes" id="UP001159428"/>
    </source>
</evidence>
<feature type="compositionally biased region" description="Acidic residues" evidence="1">
    <location>
        <begin position="221"/>
        <end position="237"/>
    </location>
</feature>
<name>A0AAU9WMW3_9CNID</name>
<gene>
    <name evidence="2" type="ORF">PMEA_00008265</name>
</gene>
<dbReference type="Proteomes" id="UP001159428">
    <property type="component" value="Unassembled WGS sequence"/>
</dbReference>
<accession>A0AAU9WMW3</accession>
<comment type="caution">
    <text evidence="2">The sequence shown here is derived from an EMBL/GenBank/DDBJ whole genome shotgun (WGS) entry which is preliminary data.</text>
</comment>
<evidence type="ECO:0000256" key="1">
    <source>
        <dbReference type="SAM" id="MobiDB-lite"/>
    </source>
</evidence>
<protein>
    <submittedName>
        <fullName evidence="2">Uncharacterized protein</fullName>
    </submittedName>
</protein>
<reference evidence="2 3" key="1">
    <citation type="submission" date="2022-05" db="EMBL/GenBank/DDBJ databases">
        <authorList>
            <consortium name="Genoscope - CEA"/>
            <person name="William W."/>
        </authorList>
    </citation>
    <scope>NUCLEOTIDE SEQUENCE [LARGE SCALE GENOMIC DNA]</scope>
</reference>
<feature type="compositionally biased region" description="Polar residues" evidence="1">
    <location>
        <begin position="197"/>
        <end position="220"/>
    </location>
</feature>
<feature type="region of interest" description="Disordered" evidence="1">
    <location>
        <begin position="193"/>
        <end position="237"/>
    </location>
</feature>